<protein>
    <submittedName>
        <fullName evidence="1 2">Uncharacterized protein</fullName>
    </submittedName>
</protein>
<reference evidence="1 3" key="2">
    <citation type="journal article" date="2013" name="Nature">
        <title>Insights into bilaterian evolution from three spiralian genomes.</title>
        <authorList>
            <person name="Simakov O."/>
            <person name="Marletaz F."/>
            <person name="Cho S.J."/>
            <person name="Edsinger-Gonzales E."/>
            <person name="Havlak P."/>
            <person name="Hellsten U."/>
            <person name="Kuo D.H."/>
            <person name="Larsson T."/>
            <person name="Lv J."/>
            <person name="Arendt D."/>
            <person name="Savage R."/>
            <person name="Osoegawa K."/>
            <person name="de Jong P."/>
            <person name="Grimwood J."/>
            <person name="Chapman J.A."/>
            <person name="Shapiro H."/>
            <person name="Aerts A."/>
            <person name="Otillar R.P."/>
            <person name="Terry A.Y."/>
            <person name="Boore J.L."/>
            <person name="Grigoriev I.V."/>
            <person name="Lindberg D.R."/>
            <person name="Seaver E.C."/>
            <person name="Weisblat D.A."/>
            <person name="Putnam N.H."/>
            <person name="Rokhsar D.S."/>
        </authorList>
    </citation>
    <scope>NUCLEOTIDE SEQUENCE</scope>
</reference>
<dbReference type="EMBL" id="KB097379">
    <property type="protein sequence ID" value="ESN97420.1"/>
    <property type="molecule type" value="Genomic_DNA"/>
</dbReference>
<dbReference type="Proteomes" id="UP000015101">
    <property type="component" value="Unassembled WGS sequence"/>
</dbReference>
<dbReference type="RefSeq" id="XP_009024584.1">
    <property type="nucleotide sequence ID" value="XM_009026336.1"/>
</dbReference>
<dbReference type="CTD" id="20206681"/>
<sequence>MANASGVFIEYHFTLPMSQIWKCMVNAFNRIIENVHETRKGFVIYGIFGNKIVYWKMQSNEGISPLLKAQRNRQIFTVNLEQEIEKGIGREKLLKIDLFWKNKCFLGLTENGPKGNDESLQNLQSIITCNYNALERKEEMPEKAAKKKCMHCNKLAAAKKLLACKDVKVVYGTNKVCELRAAPKPVEKFVVFLGRISPEVDDVQKSNYLEKKWNISN</sequence>
<dbReference type="EMBL" id="AMQM01006324">
    <property type="status" value="NOT_ANNOTATED_CDS"/>
    <property type="molecule type" value="Genomic_DNA"/>
</dbReference>
<reference evidence="2" key="3">
    <citation type="submission" date="2015-06" db="UniProtKB">
        <authorList>
            <consortium name="EnsemblMetazoa"/>
        </authorList>
    </citation>
    <scope>IDENTIFICATION</scope>
</reference>
<evidence type="ECO:0000313" key="1">
    <source>
        <dbReference type="EMBL" id="ESN97420.1"/>
    </source>
</evidence>
<dbReference type="HOGENOM" id="CLU_1273475_0_0_1"/>
<organism evidence="2 3">
    <name type="scientific">Helobdella robusta</name>
    <name type="common">Californian leech</name>
    <dbReference type="NCBI Taxonomy" id="6412"/>
    <lineage>
        <taxon>Eukaryota</taxon>
        <taxon>Metazoa</taxon>
        <taxon>Spiralia</taxon>
        <taxon>Lophotrochozoa</taxon>
        <taxon>Annelida</taxon>
        <taxon>Clitellata</taxon>
        <taxon>Hirudinea</taxon>
        <taxon>Rhynchobdellida</taxon>
        <taxon>Glossiphoniidae</taxon>
        <taxon>Helobdella</taxon>
    </lineage>
</organism>
<gene>
    <name evidence="2" type="primary">20206681</name>
    <name evidence="1" type="ORF">HELRODRAFT_178212</name>
</gene>
<reference evidence="3" key="1">
    <citation type="submission" date="2012-12" db="EMBL/GenBank/DDBJ databases">
        <authorList>
            <person name="Hellsten U."/>
            <person name="Grimwood J."/>
            <person name="Chapman J.A."/>
            <person name="Shapiro H."/>
            <person name="Aerts A."/>
            <person name="Otillar R.P."/>
            <person name="Terry A.Y."/>
            <person name="Boore J.L."/>
            <person name="Simakov O."/>
            <person name="Marletaz F."/>
            <person name="Cho S.-J."/>
            <person name="Edsinger-Gonzales E."/>
            <person name="Havlak P."/>
            <person name="Kuo D.-H."/>
            <person name="Larsson T."/>
            <person name="Lv J."/>
            <person name="Arendt D."/>
            <person name="Savage R."/>
            <person name="Osoegawa K."/>
            <person name="de Jong P."/>
            <person name="Lindberg D.R."/>
            <person name="Seaver E.C."/>
            <person name="Weisblat D.A."/>
            <person name="Putnam N.H."/>
            <person name="Grigoriev I.V."/>
            <person name="Rokhsar D.S."/>
        </authorList>
    </citation>
    <scope>NUCLEOTIDE SEQUENCE</scope>
</reference>
<dbReference type="EnsemblMetazoa" id="HelroT178212">
    <property type="protein sequence ID" value="HelroP178212"/>
    <property type="gene ID" value="HelroG178212"/>
</dbReference>
<proteinExistence type="predicted"/>
<dbReference type="InParanoid" id="T1FCY2"/>
<evidence type="ECO:0000313" key="3">
    <source>
        <dbReference type="Proteomes" id="UP000015101"/>
    </source>
</evidence>
<name>T1FCY2_HELRO</name>
<dbReference type="KEGG" id="hro:HELRODRAFT_178212"/>
<evidence type="ECO:0000313" key="2">
    <source>
        <dbReference type="EnsemblMetazoa" id="HelroP178212"/>
    </source>
</evidence>
<accession>T1FCY2</accession>
<dbReference type="GeneID" id="20206681"/>
<keyword evidence="3" id="KW-1185">Reference proteome</keyword>
<dbReference type="AlphaFoldDB" id="T1FCY2"/>